<dbReference type="InterPro" id="IPR050147">
    <property type="entry name" value="Ser/Thr_Dehydratase"/>
</dbReference>
<dbReference type="GO" id="GO:0006567">
    <property type="term" value="P:L-threonine catabolic process"/>
    <property type="evidence" value="ECO:0007669"/>
    <property type="project" value="TreeGrafter"/>
</dbReference>
<dbReference type="GO" id="GO:0004794">
    <property type="term" value="F:threonine deaminase activity"/>
    <property type="evidence" value="ECO:0007669"/>
    <property type="project" value="TreeGrafter"/>
</dbReference>
<evidence type="ECO:0000256" key="3">
    <source>
        <dbReference type="ARBA" id="ARBA00018679"/>
    </source>
</evidence>
<dbReference type="Gene3D" id="3.40.50.1100">
    <property type="match status" value="2"/>
</dbReference>
<dbReference type="GO" id="GO:0003941">
    <property type="term" value="F:L-serine ammonia-lyase activity"/>
    <property type="evidence" value="ECO:0007669"/>
    <property type="project" value="TreeGrafter"/>
</dbReference>
<comment type="function">
    <text evidence="8">Catalyzes the gamma-elimination of phosphate from L-phosphohomoserine and the beta-addition of water to produce L-threonine.</text>
</comment>
<dbReference type="eggNOG" id="arCOG01434">
    <property type="taxonomic scope" value="Archaea"/>
</dbReference>
<dbReference type="InterPro" id="IPR036052">
    <property type="entry name" value="TrpB-like_PALP_sf"/>
</dbReference>
<comment type="pathway">
    <text evidence="8">Amino-acid biosynthesis; L-threonine biosynthesis; L-threonine from L-aspartate: step 5/5.</text>
</comment>
<evidence type="ECO:0000256" key="8">
    <source>
        <dbReference type="PIRNR" id="PIRNR038945"/>
    </source>
</evidence>
<dbReference type="Proteomes" id="UP000027981">
    <property type="component" value="Chromosome"/>
</dbReference>
<dbReference type="CDD" id="cd01563">
    <property type="entry name" value="Thr-synth_1"/>
    <property type="match status" value="1"/>
</dbReference>
<feature type="binding site" evidence="9">
    <location>
        <position position="373"/>
    </location>
    <ligand>
        <name>pyridoxal 5'-phosphate</name>
        <dbReference type="ChEBI" id="CHEBI:597326"/>
    </ligand>
</feature>
<dbReference type="GO" id="GO:0006565">
    <property type="term" value="P:L-serine catabolic process"/>
    <property type="evidence" value="ECO:0007669"/>
    <property type="project" value="TreeGrafter"/>
</dbReference>
<dbReference type="RefSeq" id="WP_048164548.1">
    <property type="nucleotide sequence ID" value="NZ_CP006019.1"/>
</dbReference>
<dbReference type="GO" id="GO:0004795">
    <property type="term" value="F:threonine synthase activity"/>
    <property type="evidence" value="ECO:0007669"/>
    <property type="project" value="UniProtKB-UniRule"/>
</dbReference>
<dbReference type="InterPro" id="IPR004450">
    <property type="entry name" value="Thr_synthase-like"/>
</dbReference>
<comment type="catalytic activity">
    <reaction evidence="6 8">
        <text>O-phospho-L-homoserine + H2O = L-threonine + phosphate</text>
        <dbReference type="Rhea" id="RHEA:10840"/>
        <dbReference type="ChEBI" id="CHEBI:15377"/>
        <dbReference type="ChEBI" id="CHEBI:43474"/>
        <dbReference type="ChEBI" id="CHEBI:57590"/>
        <dbReference type="ChEBI" id="CHEBI:57926"/>
        <dbReference type="EC" id="4.2.3.1"/>
    </reaction>
</comment>
<reference evidence="12 13" key="2">
    <citation type="journal article" date="2015" name="Genome Announc.">
        <title>Complete Genome Sequence of Hyperthermophilic Piezophilic Archaeon Palaeococcus pacificus DY20341T, Isolated from Deep-Sea Hydrothermal Sediments.</title>
        <authorList>
            <person name="Zeng X."/>
            <person name="Jebbar M."/>
            <person name="Shao Z."/>
        </authorList>
    </citation>
    <scope>NUCLEOTIDE SEQUENCE [LARGE SCALE GENOMIC DNA]</scope>
    <source>
        <strain evidence="12 13">DY20341</strain>
    </source>
</reference>
<dbReference type="UniPathway" id="UPA00050">
    <property type="reaction ID" value="UER00065"/>
</dbReference>
<dbReference type="PANTHER" id="PTHR48078">
    <property type="entry name" value="THREONINE DEHYDRATASE, MITOCHONDRIAL-RELATED"/>
    <property type="match status" value="1"/>
</dbReference>
<feature type="binding site" evidence="9">
    <location>
        <position position="137"/>
    </location>
    <ligand>
        <name>pyridoxal 5'-phosphate</name>
        <dbReference type="ChEBI" id="CHEBI:597326"/>
    </ligand>
</feature>
<evidence type="ECO:0000256" key="6">
    <source>
        <dbReference type="ARBA" id="ARBA00049144"/>
    </source>
</evidence>
<dbReference type="PANTHER" id="PTHR48078:SF6">
    <property type="entry name" value="L-THREONINE DEHYDRATASE CATABOLIC TDCB"/>
    <property type="match status" value="1"/>
</dbReference>
<evidence type="ECO:0000256" key="7">
    <source>
        <dbReference type="NCBIfam" id="TIGR00260"/>
    </source>
</evidence>
<comment type="similarity">
    <text evidence="2 8">Belongs to the threonine synthase family.</text>
</comment>
<dbReference type="GeneID" id="24841640"/>
<comment type="cofactor">
    <cofactor evidence="1 8 9">
        <name>pyridoxal 5'-phosphate</name>
        <dbReference type="ChEBI" id="CHEBI:597326"/>
    </cofactor>
</comment>
<protein>
    <recommendedName>
        <fullName evidence="3 7">Threonine synthase</fullName>
        <ecNumber evidence="7 8">4.2.3.1</ecNumber>
    </recommendedName>
</protein>
<dbReference type="EMBL" id="CP006019">
    <property type="protein sequence ID" value="AIF68940.1"/>
    <property type="molecule type" value="Genomic_DNA"/>
</dbReference>
<evidence type="ECO:0000256" key="4">
    <source>
        <dbReference type="ARBA" id="ARBA00022898"/>
    </source>
</evidence>
<dbReference type="KEGG" id="ppac:PAP_02560"/>
<dbReference type="InterPro" id="IPR001926">
    <property type="entry name" value="TrpB-like_PALP"/>
</dbReference>
<dbReference type="NCBIfam" id="TIGR00260">
    <property type="entry name" value="thrC"/>
    <property type="match status" value="1"/>
</dbReference>
<evidence type="ECO:0000256" key="9">
    <source>
        <dbReference type="PIRSR" id="PIRSR038945-1"/>
    </source>
</evidence>
<reference evidence="13" key="1">
    <citation type="submission" date="2013-06" db="EMBL/GenBank/DDBJ databases">
        <title>Complete Genome Sequence of Hyperthermophilic Palaeococcus pacificus DY20341T, Isolated from a Deep-Sea Hydrothermal Sediments.</title>
        <authorList>
            <person name="Zeng X."/>
            <person name="Shao Z."/>
        </authorList>
    </citation>
    <scope>NUCLEOTIDE SEQUENCE [LARGE SCALE GENOMIC DNA]</scope>
    <source>
        <strain evidence="13">DY20341</strain>
    </source>
</reference>
<keyword evidence="5 8" id="KW-0456">Lyase</keyword>
<keyword evidence="13" id="KW-1185">Reference proteome</keyword>
<dbReference type="SUPFAM" id="SSF53686">
    <property type="entry name" value="Tryptophan synthase beta subunit-like PLP-dependent enzymes"/>
    <property type="match status" value="1"/>
</dbReference>
<dbReference type="OrthoDB" id="6371at2157"/>
<evidence type="ECO:0000256" key="1">
    <source>
        <dbReference type="ARBA" id="ARBA00001933"/>
    </source>
</evidence>
<keyword evidence="8" id="KW-0028">Amino-acid biosynthesis</keyword>
<dbReference type="PIRSF" id="PIRSF038945">
    <property type="entry name" value="Thr_synthase"/>
    <property type="match status" value="1"/>
</dbReference>
<dbReference type="STRING" id="1343739.PAP_02560"/>
<accession>A0A075LQE7</accession>
<evidence type="ECO:0000259" key="11">
    <source>
        <dbReference type="Pfam" id="PF00291"/>
    </source>
</evidence>
<dbReference type="InterPro" id="IPR026260">
    <property type="entry name" value="Thr_Synthase_bac/arc"/>
</dbReference>
<organism evidence="12 13">
    <name type="scientific">Palaeococcus pacificus DY20341</name>
    <dbReference type="NCBI Taxonomy" id="1343739"/>
    <lineage>
        <taxon>Archaea</taxon>
        <taxon>Methanobacteriati</taxon>
        <taxon>Methanobacteriota</taxon>
        <taxon>Thermococci</taxon>
        <taxon>Thermococcales</taxon>
        <taxon>Thermococcaceae</taxon>
        <taxon>Palaeococcus</taxon>
    </lineage>
</organism>
<keyword evidence="8" id="KW-0791">Threonine biosynthesis</keyword>
<dbReference type="HOGENOM" id="CLU_028142_4_1_2"/>
<gene>
    <name evidence="12" type="ORF">PAP_02560</name>
</gene>
<evidence type="ECO:0000256" key="2">
    <source>
        <dbReference type="ARBA" id="ARBA00005517"/>
    </source>
</evidence>
<feature type="modified residue" description="N6-(pyridoxal phosphate)lysine" evidence="10">
    <location>
        <position position="111"/>
    </location>
</feature>
<evidence type="ECO:0000256" key="10">
    <source>
        <dbReference type="PIRSR" id="PIRSR038945-2"/>
    </source>
</evidence>
<evidence type="ECO:0000313" key="13">
    <source>
        <dbReference type="Proteomes" id="UP000027981"/>
    </source>
</evidence>
<sequence>MFAIHLVCTKCGERYSLANKIYKCSKCGSPLDVVYDYEGIREVVEDNDAWFREAPRVWKYWMFLPVSNLRKVVSLNEGGTRLYRLKRLEKDLGFSQLYVKNEGENPTGAFKDRGSSVEITKALEFHARKVVVASTGNMAASISAYGAKAGLEVNIVVPEGTPIGKLVQAMAYGAKIKVFGKAYDEALAESERMAAEEGYHLTGNYHFRVEGQKTTAFEILDQLHFNTPDWIVVPIGAGTHLRAIWKGINEFYKLGLIDELPKIAGVQVEGYDAVVRAWRENKPIEKIRKKVPTVATAIAVKAPVDGANVINAINESHGYLGSVSNEETMEAGLMLGREGLFVEPSSATALALAKHMREEGIIDQGESVVVVATGNGLKDIKTWESAMSKE</sequence>
<keyword evidence="4 8" id="KW-0663">Pyridoxal phosphate</keyword>
<dbReference type="GO" id="GO:0009097">
    <property type="term" value="P:isoleucine biosynthetic process"/>
    <property type="evidence" value="ECO:0007669"/>
    <property type="project" value="TreeGrafter"/>
</dbReference>
<evidence type="ECO:0000256" key="5">
    <source>
        <dbReference type="ARBA" id="ARBA00023239"/>
    </source>
</evidence>
<dbReference type="AlphaFoldDB" id="A0A075LQE7"/>
<dbReference type="EC" id="4.2.3.1" evidence="7 8"/>
<dbReference type="GO" id="GO:0009088">
    <property type="term" value="P:threonine biosynthetic process"/>
    <property type="evidence" value="ECO:0007669"/>
    <property type="project" value="UniProtKB-UniRule"/>
</dbReference>
<name>A0A075LQE7_9EURY</name>
<feature type="domain" description="Tryptophan synthase beta chain-like PALP" evidence="11">
    <location>
        <begin position="73"/>
        <end position="374"/>
    </location>
</feature>
<evidence type="ECO:0000313" key="12">
    <source>
        <dbReference type="EMBL" id="AIF68940.1"/>
    </source>
</evidence>
<proteinExistence type="inferred from homology"/>
<dbReference type="Pfam" id="PF00291">
    <property type="entry name" value="PALP"/>
    <property type="match status" value="1"/>
</dbReference>